<dbReference type="KEGG" id="nfl:COO91_01106"/>
<organism evidence="1 2">
    <name type="scientific">Nostoc flagelliforme CCNUN1</name>
    <dbReference type="NCBI Taxonomy" id="2038116"/>
    <lineage>
        <taxon>Bacteria</taxon>
        <taxon>Bacillati</taxon>
        <taxon>Cyanobacteriota</taxon>
        <taxon>Cyanophyceae</taxon>
        <taxon>Nostocales</taxon>
        <taxon>Nostocaceae</taxon>
        <taxon>Nostoc</taxon>
    </lineage>
</organism>
<evidence type="ECO:0000313" key="1">
    <source>
        <dbReference type="EMBL" id="AUB35234.1"/>
    </source>
</evidence>
<proteinExistence type="predicted"/>
<sequence>MADYNVARKNQLFGTAYLAYLYGIMKHPFDLKIAELESIDLKITALNDDEANQVCGGFATVTKAIGEEGGRVTTLALGEEGGTATTLALGEEGGAATTKAIGEEGGRVTTLALGEEGGGDLCRSK</sequence>
<reference evidence="1 2" key="1">
    <citation type="submission" date="2017-11" db="EMBL/GenBank/DDBJ databases">
        <title>Complete genome of a free-living desiccation-tolerant cyanobacterium and its photosynthetic adaptation to extreme terrestrial habitat.</title>
        <authorList>
            <person name="Shang J."/>
        </authorList>
    </citation>
    <scope>NUCLEOTIDE SEQUENCE [LARGE SCALE GENOMIC DNA]</scope>
    <source>
        <strain evidence="1 2">CCNUN1</strain>
    </source>
</reference>
<dbReference type="EMBL" id="CP024785">
    <property type="protein sequence ID" value="AUB35234.1"/>
    <property type="molecule type" value="Genomic_DNA"/>
</dbReference>
<evidence type="ECO:0000313" key="2">
    <source>
        <dbReference type="Proteomes" id="UP000232003"/>
    </source>
</evidence>
<dbReference type="RefSeq" id="WP_225912436.1">
    <property type="nucleotide sequence ID" value="NZ_CAWNNC010000001.1"/>
</dbReference>
<dbReference type="Proteomes" id="UP000232003">
    <property type="component" value="Chromosome"/>
</dbReference>
<gene>
    <name evidence="1" type="ORF">COO91_01106</name>
</gene>
<accession>A0A2K8SIE2</accession>
<protein>
    <submittedName>
        <fullName evidence="1">Uncharacterized protein</fullName>
    </submittedName>
</protein>
<name>A0A2K8SIE2_9NOSO</name>
<dbReference type="AlphaFoldDB" id="A0A2K8SIE2"/>
<keyword evidence="2" id="KW-1185">Reference proteome</keyword>